<dbReference type="Proteomes" id="UP000520156">
    <property type="component" value="Unassembled WGS sequence"/>
</dbReference>
<evidence type="ECO:0000256" key="1">
    <source>
        <dbReference type="ARBA" id="ARBA00022448"/>
    </source>
</evidence>
<evidence type="ECO:0000256" key="4">
    <source>
        <dbReference type="ARBA" id="ARBA00022982"/>
    </source>
</evidence>
<evidence type="ECO:0000256" key="5">
    <source>
        <dbReference type="ARBA" id="ARBA00023004"/>
    </source>
</evidence>
<comment type="caution">
    <text evidence="9">The sequence shown here is derived from an EMBL/GenBank/DDBJ whole genome shotgun (WGS) entry which is preliminary data.</text>
</comment>
<feature type="chain" id="PRO_5031061132" evidence="7">
    <location>
        <begin position="20"/>
        <end position="121"/>
    </location>
</feature>
<name>A0A7X1F6Q4_9SPHN</name>
<dbReference type="GO" id="GO:0020037">
    <property type="term" value="F:heme binding"/>
    <property type="evidence" value="ECO:0007669"/>
    <property type="project" value="InterPro"/>
</dbReference>
<evidence type="ECO:0000259" key="8">
    <source>
        <dbReference type="PROSITE" id="PS51007"/>
    </source>
</evidence>
<evidence type="ECO:0000256" key="6">
    <source>
        <dbReference type="PROSITE-ProRule" id="PRU00433"/>
    </source>
</evidence>
<dbReference type="PANTHER" id="PTHR11961">
    <property type="entry name" value="CYTOCHROME C"/>
    <property type="match status" value="1"/>
</dbReference>
<keyword evidence="4" id="KW-0249">Electron transport</keyword>
<dbReference type="Pfam" id="PF00034">
    <property type="entry name" value="Cytochrom_C"/>
    <property type="match status" value="1"/>
</dbReference>
<keyword evidence="5 6" id="KW-0408">Iron</keyword>
<accession>A0A7X1F6Q4</accession>
<dbReference type="InterPro" id="IPR009056">
    <property type="entry name" value="Cyt_c-like_dom"/>
</dbReference>
<dbReference type="PRINTS" id="PR00604">
    <property type="entry name" value="CYTCHRMECIAB"/>
</dbReference>
<dbReference type="Gene3D" id="1.10.760.10">
    <property type="entry name" value="Cytochrome c-like domain"/>
    <property type="match status" value="1"/>
</dbReference>
<evidence type="ECO:0000256" key="2">
    <source>
        <dbReference type="ARBA" id="ARBA00022617"/>
    </source>
</evidence>
<dbReference type="InterPro" id="IPR002327">
    <property type="entry name" value="Cyt_c_1A/1B"/>
</dbReference>
<evidence type="ECO:0000313" key="10">
    <source>
        <dbReference type="Proteomes" id="UP000520156"/>
    </source>
</evidence>
<dbReference type="GO" id="GO:0046872">
    <property type="term" value="F:metal ion binding"/>
    <property type="evidence" value="ECO:0007669"/>
    <property type="project" value="UniProtKB-KW"/>
</dbReference>
<dbReference type="AlphaFoldDB" id="A0A7X1F6Q4"/>
<keyword evidence="7" id="KW-0732">Signal</keyword>
<protein>
    <submittedName>
        <fullName evidence="9">Cytochrome c family protein</fullName>
    </submittedName>
</protein>
<dbReference type="EMBL" id="JACLAU010000006">
    <property type="protein sequence ID" value="MBC2651388.1"/>
    <property type="molecule type" value="Genomic_DNA"/>
</dbReference>
<keyword evidence="2 6" id="KW-0349">Heme</keyword>
<organism evidence="9 10">
    <name type="scientific">Novosphingobium aerophilum</name>
    <dbReference type="NCBI Taxonomy" id="2839843"/>
    <lineage>
        <taxon>Bacteria</taxon>
        <taxon>Pseudomonadati</taxon>
        <taxon>Pseudomonadota</taxon>
        <taxon>Alphaproteobacteria</taxon>
        <taxon>Sphingomonadales</taxon>
        <taxon>Sphingomonadaceae</taxon>
        <taxon>Novosphingobium</taxon>
    </lineage>
</organism>
<keyword evidence="10" id="KW-1185">Reference proteome</keyword>
<keyword evidence="1" id="KW-0813">Transport</keyword>
<sequence>MIAAMLASATLAMAPAAHAAGDAVKGKAVFAQCAACHKADASGKSTIGPNLWKVVGRPAGTQPGFNYSPAMKGAKRAWTEANLDAYLAAPAKAVPGNRMPFAGLKDATARANVIAYLKTLK</sequence>
<evidence type="ECO:0000256" key="3">
    <source>
        <dbReference type="ARBA" id="ARBA00022723"/>
    </source>
</evidence>
<gene>
    <name evidence="9" type="ORF">H7F49_06710</name>
</gene>
<proteinExistence type="predicted"/>
<dbReference type="InterPro" id="IPR036909">
    <property type="entry name" value="Cyt_c-like_dom_sf"/>
</dbReference>
<reference evidence="9 10" key="1">
    <citation type="submission" date="2020-08" db="EMBL/GenBank/DDBJ databases">
        <title>The genome sequence of Novosphingobium flavum 4Y4.</title>
        <authorList>
            <person name="Liu Y."/>
        </authorList>
    </citation>
    <scope>NUCLEOTIDE SEQUENCE [LARGE SCALE GENOMIC DNA]</scope>
    <source>
        <strain evidence="9 10">4Y4</strain>
    </source>
</reference>
<feature type="signal peptide" evidence="7">
    <location>
        <begin position="1"/>
        <end position="19"/>
    </location>
</feature>
<evidence type="ECO:0000313" key="9">
    <source>
        <dbReference type="EMBL" id="MBC2651388.1"/>
    </source>
</evidence>
<evidence type="ECO:0000256" key="7">
    <source>
        <dbReference type="SAM" id="SignalP"/>
    </source>
</evidence>
<keyword evidence="3 6" id="KW-0479">Metal-binding</keyword>
<dbReference type="GO" id="GO:0009055">
    <property type="term" value="F:electron transfer activity"/>
    <property type="evidence" value="ECO:0007669"/>
    <property type="project" value="InterPro"/>
</dbReference>
<dbReference type="PROSITE" id="PS51007">
    <property type="entry name" value="CYTC"/>
    <property type="match status" value="1"/>
</dbReference>
<feature type="domain" description="Cytochrome c" evidence="8">
    <location>
        <begin position="21"/>
        <end position="121"/>
    </location>
</feature>
<dbReference type="SUPFAM" id="SSF46626">
    <property type="entry name" value="Cytochrome c"/>
    <property type="match status" value="1"/>
</dbReference>